<keyword evidence="1" id="KW-1185">Reference proteome</keyword>
<proteinExistence type="predicted"/>
<dbReference type="Proteomes" id="UP000036681">
    <property type="component" value="Unplaced"/>
</dbReference>
<accession>A0A0M3I5Q2</accession>
<dbReference type="WBParaSite" id="ALUE_0001229701-mRNA-1">
    <property type="protein sequence ID" value="ALUE_0001229701-mRNA-1"/>
    <property type="gene ID" value="ALUE_0001229701"/>
</dbReference>
<name>A0A0M3I5Q2_ASCLU</name>
<sequence>MSFEKIGEPAKAILHNMESYHHSALLNDRLWIFSRKYKEQPLHNWGHRVSFCGGYSAYFDIESKSWSSKEEYPSISDDENLEEVLFMLNSNIFLLLYTQFGGINFERLLQWDIGERNWSAVKHFKVDESSNLSTKDAVTRSQLIVVKQHSQINNSILFISVVDEIIRIHELSIDQQYASVALLHDISIGDKFRMRTPVMAARCCDEVYIIGGIHGCGFRFDPKTWISFNLETKSADVIEIFTARYLDSQHVEKYQRKTHPLFLLSSAFLE</sequence>
<protein>
    <submittedName>
        <fullName evidence="2">DUF295 domain-containing protein</fullName>
    </submittedName>
</protein>
<evidence type="ECO:0000313" key="2">
    <source>
        <dbReference type="WBParaSite" id="ALUE_0001229701-mRNA-1"/>
    </source>
</evidence>
<dbReference type="AlphaFoldDB" id="A0A0M3I5Q2"/>
<organism evidence="1 2">
    <name type="scientific">Ascaris lumbricoides</name>
    <name type="common">Giant roundworm</name>
    <dbReference type="NCBI Taxonomy" id="6252"/>
    <lineage>
        <taxon>Eukaryota</taxon>
        <taxon>Metazoa</taxon>
        <taxon>Ecdysozoa</taxon>
        <taxon>Nematoda</taxon>
        <taxon>Chromadorea</taxon>
        <taxon>Rhabditida</taxon>
        <taxon>Spirurina</taxon>
        <taxon>Ascaridomorpha</taxon>
        <taxon>Ascaridoidea</taxon>
        <taxon>Ascarididae</taxon>
        <taxon>Ascaris</taxon>
    </lineage>
</organism>
<evidence type="ECO:0000313" key="1">
    <source>
        <dbReference type="Proteomes" id="UP000036681"/>
    </source>
</evidence>
<reference evidence="2" key="1">
    <citation type="submission" date="2017-02" db="UniProtKB">
        <authorList>
            <consortium name="WormBaseParasite"/>
        </authorList>
    </citation>
    <scope>IDENTIFICATION</scope>
</reference>